<evidence type="ECO:0000313" key="4">
    <source>
        <dbReference type="EMBL" id="RYV50674.1"/>
    </source>
</evidence>
<dbReference type="Pfam" id="PF14561">
    <property type="entry name" value="TPR_20"/>
    <property type="match status" value="1"/>
</dbReference>
<dbReference type="PANTHER" id="PTHR45663:SF11">
    <property type="entry name" value="GEO12009P1"/>
    <property type="match status" value="1"/>
</dbReference>
<dbReference type="Proteomes" id="UP000293764">
    <property type="component" value="Unassembled WGS sequence"/>
</dbReference>
<dbReference type="AlphaFoldDB" id="A0A4V1ZH36"/>
<dbReference type="Gene3D" id="3.40.30.10">
    <property type="entry name" value="Glutaredoxin"/>
    <property type="match status" value="1"/>
</dbReference>
<dbReference type="GO" id="GO:0005737">
    <property type="term" value="C:cytoplasm"/>
    <property type="evidence" value="ECO:0007669"/>
    <property type="project" value="TreeGrafter"/>
</dbReference>
<protein>
    <submittedName>
        <fullName evidence="4">Tetratricopeptide repeat protein</fullName>
    </submittedName>
</protein>
<dbReference type="EMBL" id="SDWW01000029">
    <property type="protein sequence ID" value="RYV50674.1"/>
    <property type="molecule type" value="Genomic_DNA"/>
</dbReference>
<evidence type="ECO:0000259" key="3">
    <source>
        <dbReference type="PROSITE" id="PS51352"/>
    </source>
</evidence>
<evidence type="ECO:0000256" key="1">
    <source>
        <dbReference type="ARBA" id="ARBA00008987"/>
    </source>
</evidence>
<dbReference type="OrthoDB" id="5181746at2"/>
<feature type="domain" description="Thioredoxin" evidence="3">
    <location>
        <begin position="25"/>
        <end position="148"/>
    </location>
</feature>
<dbReference type="Gene3D" id="1.25.40.10">
    <property type="entry name" value="Tetratricopeptide repeat domain"/>
    <property type="match status" value="1"/>
</dbReference>
<proteinExistence type="inferred from homology"/>
<dbReference type="GO" id="GO:0006950">
    <property type="term" value="P:response to stress"/>
    <property type="evidence" value="ECO:0007669"/>
    <property type="project" value="UniProtKB-ARBA"/>
</dbReference>
<comment type="similarity">
    <text evidence="1">Belongs to the thioredoxin family.</text>
</comment>
<keyword evidence="5" id="KW-1185">Reference proteome</keyword>
<reference evidence="4 5" key="1">
    <citation type="submission" date="2019-01" db="EMBL/GenBank/DDBJ databases">
        <title>Novel species of Cellulomonas.</title>
        <authorList>
            <person name="Liu Q."/>
            <person name="Xin Y.-H."/>
        </authorList>
    </citation>
    <scope>NUCLEOTIDE SEQUENCE [LARGE SCALE GENOMIC DNA]</scope>
    <source>
        <strain evidence="4 5">HLT2-17</strain>
    </source>
</reference>
<dbReference type="RefSeq" id="WP_130103030.1">
    <property type="nucleotide sequence ID" value="NZ_SDWW01000029.1"/>
</dbReference>
<evidence type="ECO:0000313" key="5">
    <source>
        <dbReference type="Proteomes" id="UP000293764"/>
    </source>
</evidence>
<accession>A0A4V1ZH36</accession>
<keyword evidence="2" id="KW-0676">Redox-active center</keyword>
<dbReference type="PANTHER" id="PTHR45663">
    <property type="entry name" value="GEO12009P1"/>
    <property type="match status" value="1"/>
</dbReference>
<dbReference type="InterPro" id="IPR011990">
    <property type="entry name" value="TPR-like_helical_dom_sf"/>
</dbReference>
<dbReference type="InterPro" id="IPR036249">
    <property type="entry name" value="Thioredoxin-like_sf"/>
</dbReference>
<organism evidence="4 5">
    <name type="scientific">Pengzhenrongella frigida</name>
    <dbReference type="NCBI Taxonomy" id="1259133"/>
    <lineage>
        <taxon>Bacteria</taxon>
        <taxon>Bacillati</taxon>
        <taxon>Actinomycetota</taxon>
        <taxon>Actinomycetes</taxon>
        <taxon>Micrococcales</taxon>
        <taxon>Pengzhenrongella</taxon>
    </lineage>
</organism>
<dbReference type="Pfam" id="PF00085">
    <property type="entry name" value="Thioredoxin"/>
    <property type="match status" value="1"/>
</dbReference>
<comment type="caution">
    <text evidence="4">The sequence shown here is derived from an EMBL/GenBank/DDBJ whole genome shotgun (WGS) entry which is preliminary data.</text>
</comment>
<gene>
    <name evidence="4" type="ORF">EUA98_12560</name>
</gene>
<dbReference type="GO" id="GO:0015035">
    <property type="term" value="F:protein-disulfide reductase activity"/>
    <property type="evidence" value="ECO:0007669"/>
    <property type="project" value="TreeGrafter"/>
</dbReference>
<sequence length="315" mass="32542">MSQPSSPQPRFDVRGAVDLAALGRPAAPPPGAPGGLPPAGGFVVDIAEATFPDLVQSSMDFPVVVLLWSSRSPESIELAAGLGALAAQYAGRFQLARVDIDVSPQIATAFQVQQVPTVVAILAGQPVPLFQGAYPPAQIAPVLDQLLAAAATNGVTGTAPGGPDETAVAEPAEIVEPPLPPLHQAAYDAIENDDLQAAIDAYSQALRENPRDDMARAGLAQVGLLQRTAGVNLAAARTAAADGPADIDAQLLVADLDVLGGNVDDAFARLVDLVRATTAEDRERVRVRLVDLFEVVGADDPRVPAARRALANALY</sequence>
<dbReference type="InterPro" id="IPR013766">
    <property type="entry name" value="Thioredoxin_domain"/>
</dbReference>
<dbReference type="SUPFAM" id="SSF52833">
    <property type="entry name" value="Thioredoxin-like"/>
    <property type="match status" value="1"/>
</dbReference>
<dbReference type="CDD" id="cd02956">
    <property type="entry name" value="ybbN"/>
    <property type="match status" value="1"/>
</dbReference>
<dbReference type="SUPFAM" id="SSF48452">
    <property type="entry name" value="TPR-like"/>
    <property type="match status" value="1"/>
</dbReference>
<evidence type="ECO:0000256" key="2">
    <source>
        <dbReference type="ARBA" id="ARBA00023284"/>
    </source>
</evidence>
<name>A0A4V1ZH36_9MICO</name>
<dbReference type="PROSITE" id="PS51352">
    <property type="entry name" value="THIOREDOXIN_2"/>
    <property type="match status" value="1"/>
</dbReference>